<keyword evidence="4" id="KW-0408">Iron</keyword>
<reference evidence="7 8" key="1">
    <citation type="journal article" date="2011" name="J. Bacteriol.">
        <title>Genome sequence of 'Pedosphaera parvula' Ellin514, an aerobic Verrucomicrobial isolate from pasture soil.</title>
        <authorList>
            <person name="Kant R."/>
            <person name="van Passel M.W."/>
            <person name="Sangwan P."/>
            <person name="Palva A."/>
            <person name="Lucas S."/>
            <person name="Copeland A."/>
            <person name="Lapidus A."/>
            <person name="Glavina Del Rio T."/>
            <person name="Dalin E."/>
            <person name="Tice H."/>
            <person name="Bruce D."/>
            <person name="Goodwin L."/>
            <person name="Pitluck S."/>
            <person name="Chertkov O."/>
            <person name="Larimer F.W."/>
            <person name="Land M.L."/>
            <person name="Hauser L."/>
            <person name="Brettin T.S."/>
            <person name="Detter J.C."/>
            <person name="Han S."/>
            <person name="de Vos W.M."/>
            <person name="Janssen P.H."/>
            <person name="Smidt H."/>
        </authorList>
    </citation>
    <scope>NUCLEOTIDE SEQUENCE [LARGE SCALE GENOMIC DNA]</scope>
    <source>
        <strain evidence="7 8">Ellin514</strain>
    </source>
</reference>
<dbReference type="InterPro" id="IPR058240">
    <property type="entry name" value="rSAM_sf"/>
</dbReference>
<dbReference type="Proteomes" id="UP000003688">
    <property type="component" value="Unassembled WGS sequence"/>
</dbReference>
<evidence type="ECO:0000256" key="4">
    <source>
        <dbReference type="ARBA" id="ARBA00023004"/>
    </source>
</evidence>
<dbReference type="GO" id="GO:0003824">
    <property type="term" value="F:catalytic activity"/>
    <property type="evidence" value="ECO:0007669"/>
    <property type="project" value="InterPro"/>
</dbReference>
<feature type="region of interest" description="Disordered" evidence="6">
    <location>
        <begin position="1"/>
        <end position="37"/>
    </location>
</feature>
<evidence type="ECO:0000256" key="1">
    <source>
        <dbReference type="ARBA" id="ARBA00001966"/>
    </source>
</evidence>
<sequence length="319" mass="35151">MEAKLSMSPIKHQTGREQPESATTSGGSSMEPAMPDKKEKRFQTAFGCSREGLGNRFVYVVISPRARGLSIGINMNPGKDCNFDCAYCEVNRCQRSSEESLDVDIMCVELQKTLELVRSGTIHQQSLFRIAPPGLLKLRHVALSGDGEPTLCPNFSKAVQTVAHIRARSGSFFKMVLITNASGLDSPEVQNGLRYFTRDDEIWAKLDAGSQEYYEKVNQSKVPLEKVLANILFQARQRPLIIQSLFPAINGQAPSPVEIAQYAERLKELKTAGACIPLVQIYSATRPTPHSECGHLPLKILSGIAQTVRETAGLRAEVF</sequence>
<accession>B9XAQ0</accession>
<name>B9XAQ0_PEDPL</name>
<evidence type="ECO:0000256" key="5">
    <source>
        <dbReference type="ARBA" id="ARBA00023014"/>
    </source>
</evidence>
<dbReference type="InterPro" id="IPR013785">
    <property type="entry name" value="Aldolase_TIM"/>
</dbReference>
<dbReference type="CDD" id="cd01335">
    <property type="entry name" value="Radical_SAM"/>
    <property type="match status" value="1"/>
</dbReference>
<dbReference type="InterPro" id="IPR007197">
    <property type="entry name" value="rSAM"/>
</dbReference>
<proteinExistence type="predicted"/>
<keyword evidence="2" id="KW-0949">S-adenosyl-L-methionine</keyword>
<keyword evidence="5" id="KW-0411">Iron-sulfur</keyword>
<evidence type="ECO:0000256" key="6">
    <source>
        <dbReference type="SAM" id="MobiDB-lite"/>
    </source>
</evidence>
<evidence type="ECO:0000256" key="3">
    <source>
        <dbReference type="ARBA" id="ARBA00022723"/>
    </source>
</evidence>
<evidence type="ECO:0000313" key="8">
    <source>
        <dbReference type="Proteomes" id="UP000003688"/>
    </source>
</evidence>
<dbReference type="EMBL" id="ABOX02000002">
    <property type="protein sequence ID" value="EEF63085.1"/>
    <property type="molecule type" value="Genomic_DNA"/>
</dbReference>
<protein>
    <submittedName>
        <fullName evidence="7">Radical SAM domain protein</fullName>
    </submittedName>
</protein>
<dbReference type="Gene3D" id="3.20.20.70">
    <property type="entry name" value="Aldolase class I"/>
    <property type="match status" value="1"/>
</dbReference>
<organism evidence="7 8">
    <name type="scientific">Pedosphaera parvula (strain Ellin514)</name>
    <dbReference type="NCBI Taxonomy" id="320771"/>
    <lineage>
        <taxon>Bacteria</taxon>
        <taxon>Pseudomonadati</taxon>
        <taxon>Verrucomicrobiota</taxon>
        <taxon>Pedosphaerae</taxon>
        <taxon>Pedosphaerales</taxon>
        <taxon>Pedosphaeraceae</taxon>
        <taxon>Pedosphaera</taxon>
    </lineage>
</organism>
<dbReference type="STRING" id="320771.Cflav_PD5720"/>
<evidence type="ECO:0000313" key="7">
    <source>
        <dbReference type="EMBL" id="EEF63085.1"/>
    </source>
</evidence>
<keyword evidence="8" id="KW-1185">Reference proteome</keyword>
<keyword evidence="3" id="KW-0479">Metal-binding</keyword>
<dbReference type="SFLD" id="SFLDS00029">
    <property type="entry name" value="Radical_SAM"/>
    <property type="match status" value="1"/>
</dbReference>
<gene>
    <name evidence="7" type="ORF">Cflav_PD5720</name>
</gene>
<dbReference type="GO" id="GO:0046872">
    <property type="term" value="F:metal ion binding"/>
    <property type="evidence" value="ECO:0007669"/>
    <property type="project" value="UniProtKB-KW"/>
</dbReference>
<comment type="caution">
    <text evidence="7">The sequence shown here is derived from an EMBL/GenBank/DDBJ whole genome shotgun (WGS) entry which is preliminary data.</text>
</comment>
<dbReference type="SUPFAM" id="SSF102114">
    <property type="entry name" value="Radical SAM enzymes"/>
    <property type="match status" value="1"/>
</dbReference>
<dbReference type="GO" id="GO:0051536">
    <property type="term" value="F:iron-sulfur cluster binding"/>
    <property type="evidence" value="ECO:0007669"/>
    <property type="project" value="UniProtKB-KW"/>
</dbReference>
<comment type="cofactor">
    <cofactor evidence="1">
        <name>[4Fe-4S] cluster</name>
        <dbReference type="ChEBI" id="CHEBI:49883"/>
    </cofactor>
</comment>
<dbReference type="AlphaFoldDB" id="B9XAQ0"/>
<evidence type="ECO:0000256" key="2">
    <source>
        <dbReference type="ARBA" id="ARBA00022691"/>
    </source>
</evidence>